<dbReference type="AlphaFoldDB" id="B1ZXU6"/>
<dbReference type="EMBL" id="CP001032">
    <property type="protein sequence ID" value="ACB75148.1"/>
    <property type="molecule type" value="Genomic_DNA"/>
</dbReference>
<dbReference type="RefSeq" id="WP_012374685.1">
    <property type="nucleotide sequence ID" value="NC_010571.1"/>
</dbReference>
<keyword evidence="2" id="KW-1185">Reference proteome</keyword>
<gene>
    <name evidence="1" type="ordered locus">Oter_1865</name>
</gene>
<reference evidence="1 2" key="1">
    <citation type="journal article" date="2011" name="J. Bacteriol.">
        <title>Genome sequence of the verrucomicrobium Opitutus terrae PB90-1, an abundant inhabitant of rice paddy soil ecosystems.</title>
        <authorList>
            <person name="van Passel M.W."/>
            <person name="Kant R."/>
            <person name="Palva A."/>
            <person name="Copeland A."/>
            <person name="Lucas S."/>
            <person name="Lapidus A."/>
            <person name="Glavina del Rio T."/>
            <person name="Pitluck S."/>
            <person name="Goltsman E."/>
            <person name="Clum A."/>
            <person name="Sun H."/>
            <person name="Schmutz J."/>
            <person name="Larimer F.W."/>
            <person name="Land M.L."/>
            <person name="Hauser L."/>
            <person name="Kyrpides N."/>
            <person name="Mikhailova N."/>
            <person name="Richardson P.P."/>
            <person name="Janssen P.H."/>
            <person name="de Vos W.M."/>
            <person name="Smidt H."/>
        </authorList>
    </citation>
    <scope>NUCLEOTIDE SEQUENCE [LARGE SCALE GENOMIC DNA]</scope>
    <source>
        <strain evidence="2">DSM 11246 / JCM 15787 / PB90-1</strain>
    </source>
</reference>
<protein>
    <submittedName>
        <fullName evidence="1">Uncharacterized protein</fullName>
    </submittedName>
</protein>
<dbReference type="STRING" id="452637.Oter_1865"/>
<dbReference type="OrthoDB" id="192719at2"/>
<evidence type="ECO:0000313" key="2">
    <source>
        <dbReference type="Proteomes" id="UP000007013"/>
    </source>
</evidence>
<dbReference type="KEGG" id="ote:Oter_1865"/>
<name>B1ZXU6_OPITP</name>
<dbReference type="HOGENOM" id="CLU_1208807_0_0_0"/>
<sequence>MTPPVRSLGATLDALADSLFFARPITSADRTRAAQSIAARQGLPGAYAGMFAPTDRDRAGYRLFTGEPVHSRVGIAHLLGEEACRVLTLLNVRELTVQSALDRAIAGMAAQLDRWERSGHTSGTYCCGTCSGGYWRNVALNLFPRSEERLQLGLAELKQARTGDGRWRRFPLFHTSLVLTEIAPEFARDELLYAAVRWRRILPRLSTSSAPFARRRAAVGRRLLEQCDR</sequence>
<organism evidence="1 2">
    <name type="scientific">Opitutus terrae (strain DSM 11246 / JCM 15787 / PB90-1)</name>
    <dbReference type="NCBI Taxonomy" id="452637"/>
    <lineage>
        <taxon>Bacteria</taxon>
        <taxon>Pseudomonadati</taxon>
        <taxon>Verrucomicrobiota</taxon>
        <taxon>Opitutia</taxon>
        <taxon>Opitutales</taxon>
        <taxon>Opitutaceae</taxon>
        <taxon>Opitutus</taxon>
    </lineage>
</organism>
<evidence type="ECO:0000313" key="1">
    <source>
        <dbReference type="EMBL" id="ACB75148.1"/>
    </source>
</evidence>
<accession>B1ZXU6</accession>
<proteinExistence type="predicted"/>
<dbReference type="Proteomes" id="UP000007013">
    <property type="component" value="Chromosome"/>
</dbReference>